<dbReference type="GO" id="GO:0015341">
    <property type="term" value="F:zinc efflux antiporter activity"/>
    <property type="evidence" value="ECO:0007669"/>
    <property type="project" value="TreeGrafter"/>
</dbReference>
<dbReference type="EMBL" id="BSOT01000005">
    <property type="protein sequence ID" value="GLR69482.1"/>
    <property type="molecule type" value="Genomic_DNA"/>
</dbReference>
<keyword evidence="7" id="KW-0864">Zinc transport</keyword>
<dbReference type="GO" id="GO:0005886">
    <property type="term" value="C:plasma membrane"/>
    <property type="evidence" value="ECO:0007669"/>
    <property type="project" value="TreeGrafter"/>
</dbReference>
<feature type="transmembrane region" description="Helical" evidence="10">
    <location>
        <begin position="61"/>
        <end position="80"/>
    </location>
</feature>
<dbReference type="SUPFAM" id="SSF117892">
    <property type="entry name" value="Band 7/SPFH domain"/>
    <property type="match status" value="1"/>
</dbReference>
<dbReference type="Gene3D" id="1.20.1510.10">
    <property type="entry name" value="Cation efflux protein transmembrane domain"/>
    <property type="match status" value="1"/>
</dbReference>
<dbReference type="PANTHER" id="PTHR43840:SF15">
    <property type="entry name" value="MITOCHONDRIAL METAL TRANSPORTER 1-RELATED"/>
    <property type="match status" value="1"/>
</dbReference>
<dbReference type="InterPro" id="IPR050291">
    <property type="entry name" value="CDF_Transporter"/>
</dbReference>
<evidence type="ECO:0000259" key="11">
    <source>
        <dbReference type="Pfam" id="PF01145"/>
    </source>
</evidence>
<feature type="transmembrane region" description="Helical" evidence="10">
    <location>
        <begin position="199"/>
        <end position="217"/>
    </location>
</feature>
<name>A0AA37WH39_9ALTE</name>
<feature type="domain" description="Band 7" evidence="11">
    <location>
        <begin position="284"/>
        <end position="485"/>
    </location>
</feature>
<evidence type="ECO:0000256" key="5">
    <source>
        <dbReference type="ARBA" id="ARBA00022496"/>
    </source>
</evidence>
<feature type="transmembrane region" description="Helical" evidence="10">
    <location>
        <begin position="134"/>
        <end position="153"/>
    </location>
</feature>
<dbReference type="Proteomes" id="UP001156601">
    <property type="component" value="Unassembled WGS sequence"/>
</dbReference>
<protein>
    <submittedName>
        <fullName evidence="13">Uncharacterized protein</fullName>
    </submittedName>
</protein>
<keyword evidence="5" id="KW-0408">Iron</keyword>
<evidence type="ECO:0000256" key="10">
    <source>
        <dbReference type="SAM" id="Phobius"/>
    </source>
</evidence>
<keyword evidence="6 10" id="KW-0812">Transmembrane</keyword>
<proteinExistence type="inferred from homology"/>
<evidence type="ECO:0000256" key="4">
    <source>
        <dbReference type="ARBA" id="ARBA00022448"/>
    </source>
</evidence>
<dbReference type="InterPro" id="IPR027469">
    <property type="entry name" value="Cation_efflux_TMD_sf"/>
</dbReference>
<gene>
    <name evidence="13" type="ORF">GCM10007852_03900</name>
</gene>
<evidence type="ECO:0000256" key="1">
    <source>
        <dbReference type="ARBA" id="ARBA00004141"/>
    </source>
</evidence>
<keyword evidence="7" id="KW-0406">Ion transport</keyword>
<evidence type="ECO:0000313" key="14">
    <source>
        <dbReference type="Proteomes" id="UP001156601"/>
    </source>
</evidence>
<dbReference type="SUPFAM" id="SSF161111">
    <property type="entry name" value="Cation efflux protein transmembrane domain-like"/>
    <property type="match status" value="1"/>
</dbReference>
<dbReference type="Pfam" id="PF01145">
    <property type="entry name" value="Band_7"/>
    <property type="match status" value="1"/>
</dbReference>
<dbReference type="GO" id="GO:0006882">
    <property type="term" value="P:intracellular zinc ion homeostasis"/>
    <property type="evidence" value="ECO:0007669"/>
    <property type="project" value="TreeGrafter"/>
</dbReference>
<evidence type="ECO:0000313" key="13">
    <source>
        <dbReference type="EMBL" id="GLR69482.1"/>
    </source>
</evidence>
<dbReference type="GO" id="GO:0015093">
    <property type="term" value="F:ferrous iron transmembrane transporter activity"/>
    <property type="evidence" value="ECO:0007669"/>
    <property type="project" value="TreeGrafter"/>
</dbReference>
<evidence type="ECO:0000259" key="12">
    <source>
        <dbReference type="Pfam" id="PF01545"/>
    </source>
</evidence>
<comment type="caution">
    <text evidence="13">The sequence shown here is derived from an EMBL/GenBank/DDBJ whole genome shotgun (WGS) entry which is preliminary data.</text>
</comment>
<keyword evidence="4" id="KW-0813">Transport</keyword>
<dbReference type="Gene3D" id="3.30.479.30">
    <property type="entry name" value="Band 7 domain"/>
    <property type="match status" value="1"/>
</dbReference>
<dbReference type="Pfam" id="PF01545">
    <property type="entry name" value="Cation_efflux"/>
    <property type="match status" value="1"/>
</dbReference>
<evidence type="ECO:0000256" key="2">
    <source>
        <dbReference type="ARBA" id="ARBA00004167"/>
    </source>
</evidence>
<feature type="transmembrane region" description="Helical" evidence="10">
    <location>
        <begin position="101"/>
        <end position="122"/>
    </location>
</feature>
<reference evidence="13" key="1">
    <citation type="journal article" date="2014" name="Int. J. Syst. Evol. Microbiol.">
        <title>Complete genome sequence of Corynebacterium casei LMG S-19264T (=DSM 44701T), isolated from a smear-ripened cheese.</title>
        <authorList>
            <consortium name="US DOE Joint Genome Institute (JGI-PGF)"/>
            <person name="Walter F."/>
            <person name="Albersmeier A."/>
            <person name="Kalinowski J."/>
            <person name="Ruckert C."/>
        </authorList>
    </citation>
    <scope>NUCLEOTIDE SEQUENCE</scope>
    <source>
        <strain evidence="13">NBRC 110023</strain>
    </source>
</reference>
<evidence type="ECO:0000256" key="8">
    <source>
        <dbReference type="ARBA" id="ARBA00022989"/>
    </source>
</evidence>
<dbReference type="AlphaFoldDB" id="A0AA37WH39"/>
<organism evidence="13 14">
    <name type="scientific">Agaribacter marinus</name>
    <dbReference type="NCBI Taxonomy" id="1431249"/>
    <lineage>
        <taxon>Bacteria</taxon>
        <taxon>Pseudomonadati</taxon>
        <taxon>Pseudomonadota</taxon>
        <taxon>Gammaproteobacteria</taxon>
        <taxon>Alteromonadales</taxon>
        <taxon>Alteromonadaceae</taxon>
        <taxon>Agaribacter</taxon>
    </lineage>
</organism>
<reference evidence="13" key="2">
    <citation type="submission" date="2023-01" db="EMBL/GenBank/DDBJ databases">
        <title>Draft genome sequence of Agaribacter marinus strain NBRC 110023.</title>
        <authorList>
            <person name="Sun Q."/>
            <person name="Mori K."/>
        </authorList>
    </citation>
    <scope>NUCLEOTIDE SEQUENCE</scope>
    <source>
        <strain evidence="13">NBRC 110023</strain>
    </source>
</reference>
<dbReference type="InterPro" id="IPR001107">
    <property type="entry name" value="Band_7"/>
</dbReference>
<keyword evidence="9 10" id="KW-0472">Membrane</keyword>
<comment type="similarity">
    <text evidence="3">Belongs to the cation diffusion facilitator (CDF) transporter (TC 2.A.4) family. FieF subfamily.</text>
</comment>
<evidence type="ECO:0000256" key="3">
    <source>
        <dbReference type="ARBA" id="ARBA00010212"/>
    </source>
</evidence>
<dbReference type="InterPro" id="IPR036013">
    <property type="entry name" value="Band_7/SPFH_dom_sf"/>
</dbReference>
<keyword evidence="7" id="KW-0862">Zinc</keyword>
<dbReference type="InterPro" id="IPR058533">
    <property type="entry name" value="Cation_efflux_TM"/>
</dbReference>
<accession>A0AA37WH39</accession>
<evidence type="ECO:0000256" key="9">
    <source>
        <dbReference type="ARBA" id="ARBA00023136"/>
    </source>
</evidence>
<feature type="transmembrane region" description="Helical" evidence="10">
    <location>
        <begin position="32"/>
        <end position="55"/>
    </location>
</feature>
<feature type="domain" description="Cation efflux protein transmembrane" evidence="12">
    <location>
        <begin position="32"/>
        <end position="224"/>
    </location>
</feature>
<feature type="transmembrane region" description="Helical" evidence="10">
    <location>
        <begin position="174"/>
        <end position="193"/>
    </location>
</feature>
<comment type="subcellular location">
    <subcellularLocation>
        <location evidence="1">Membrane</location>
        <topology evidence="1">Multi-pass membrane protein</topology>
    </subcellularLocation>
    <subcellularLocation>
        <location evidence="2">Membrane</location>
        <topology evidence="2">Single-pass membrane protein</topology>
    </subcellularLocation>
</comment>
<dbReference type="NCBIfam" id="TIGR01297">
    <property type="entry name" value="CDF"/>
    <property type="match status" value="1"/>
</dbReference>
<dbReference type="GO" id="GO:0015086">
    <property type="term" value="F:cadmium ion transmembrane transporter activity"/>
    <property type="evidence" value="ECO:0007669"/>
    <property type="project" value="TreeGrafter"/>
</dbReference>
<keyword evidence="14" id="KW-1185">Reference proteome</keyword>
<evidence type="ECO:0000256" key="7">
    <source>
        <dbReference type="ARBA" id="ARBA00022906"/>
    </source>
</evidence>
<evidence type="ECO:0000256" key="6">
    <source>
        <dbReference type="ARBA" id="ARBA00022692"/>
    </source>
</evidence>
<sequence>MSTSGSSVRAIRRNNKKNIAVMINDRRIKTSLIAIGADIVLTVIKFALALVTGSAALLADAYHSATDFIVSLILLCGIVVRRQQEKKNSEQGIRLARRIESMLAIAVALIILYVPVEIVRAIRGNEAQILENVWVGIAGMLVVIALVFFMAKLKTYVGKETDSPALEADGYHSLVDLFSSFAVLFSLVGFMVGIYLDNVIAILIAVMIGLSGIELLMSGIRSLVKGTDFDQLSLFETLAALVHKLPVGKRITRTSWHAIRTTLRYKHYLIGVIVSIYGLSGFQQVPHGYLGIKQYFNQHIGEPLVPGLHYSIPWPLGRIALIADQELMSITVGSETNLPSSLEHKMWKEIKESRVLTDETSYLVTGDENLVAIHFTLQFRLSKPAQTSIMSDDISTIVRMFSEMTLADSTRTLTFDQIGQTSHWAFADDIAVAIKRQLAAIDIDITIVDAQIQSLQPPAMVVNSYRDVLTADQEKQQRINRAVAQRLNDLPVANAEVVTQTATVKATSNENLKIAEGDVMRMMSVADTYKFSPNAFAFNHYINSFTNTLRDKRLIIADPKIAHEDVRNWVLNNQDKRK</sequence>
<keyword evidence="8 10" id="KW-1133">Transmembrane helix</keyword>
<keyword evidence="5" id="KW-0410">Iron transport</keyword>
<dbReference type="InterPro" id="IPR002524">
    <property type="entry name" value="Cation_efflux"/>
</dbReference>
<dbReference type="PANTHER" id="PTHR43840">
    <property type="entry name" value="MITOCHONDRIAL METAL TRANSPORTER 1-RELATED"/>
    <property type="match status" value="1"/>
</dbReference>